<dbReference type="GO" id="GO:0016787">
    <property type="term" value="F:hydrolase activity"/>
    <property type="evidence" value="ECO:0007669"/>
    <property type="project" value="UniProtKB-UniRule"/>
</dbReference>
<feature type="domain" description="Calcineurin-like phosphoesterase" evidence="5">
    <location>
        <begin position="10"/>
        <end position="141"/>
    </location>
</feature>
<evidence type="ECO:0000259" key="5">
    <source>
        <dbReference type="Pfam" id="PF12850"/>
    </source>
</evidence>
<dbReference type="NCBIfam" id="TIGR00040">
    <property type="entry name" value="yfcE"/>
    <property type="match status" value="1"/>
</dbReference>
<comment type="similarity">
    <text evidence="1 4">Belongs to the metallophosphoesterase superfamily. YfcE family.</text>
</comment>
<dbReference type="AlphaFoldDB" id="A0A2A5WPV8"/>
<dbReference type="PROSITE" id="PS01269">
    <property type="entry name" value="UPF0025"/>
    <property type="match status" value="1"/>
</dbReference>
<dbReference type="InterPro" id="IPR000979">
    <property type="entry name" value="Phosphodiesterase_MJ0936/Vps29"/>
</dbReference>
<dbReference type="EC" id="3.1.4.-" evidence="4"/>
<sequence>MPGTIDALWSEVMDLFSDVDVILHAGDLHTLSVVDELSALAPVYVARGNGDVGIVDDRLQEAWVLPLGSFSIGMIHHFPSPERKTSQQLHKYMQRHFRSVPDVVVYGHTHLEAIHDVDGVLCVNPGSPTLPRNQSLRYGHVGIMELGGDKPSVTLYELFEGGARTLGA</sequence>
<evidence type="ECO:0000256" key="4">
    <source>
        <dbReference type="RuleBase" id="RU362039"/>
    </source>
</evidence>
<dbReference type="Gene3D" id="3.60.21.10">
    <property type="match status" value="1"/>
</dbReference>
<keyword evidence="3" id="KW-0378">Hydrolase</keyword>
<dbReference type="PANTHER" id="PTHR11124">
    <property type="entry name" value="VACUOLAR SORTING PROTEIN VPS29"/>
    <property type="match status" value="1"/>
</dbReference>
<dbReference type="InterPro" id="IPR029052">
    <property type="entry name" value="Metallo-depent_PP-like"/>
</dbReference>
<comment type="cofactor">
    <cofactor evidence="4">
        <name>a divalent metal cation</name>
        <dbReference type="ChEBI" id="CHEBI:60240"/>
    </cofactor>
</comment>
<dbReference type="GO" id="GO:0046872">
    <property type="term" value="F:metal ion binding"/>
    <property type="evidence" value="ECO:0007669"/>
    <property type="project" value="UniProtKB-KW"/>
</dbReference>
<proteinExistence type="inferred from homology"/>
<dbReference type="SUPFAM" id="SSF56300">
    <property type="entry name" value="Metallo-dependent phosphatases"/>
    <property type="match status" value="1"/>
</dbReference>
<evidence type="ECO:0000256" key="2">
    <source>
        <dbReference type="ARBA" id="ARBA00022723"/>
    </source>
</evidence>
<protein>
    <recommendedName>
        <fullName evidence="4">Phosphoesterase</fullName>
        <ecNumber evidence="4">3.1.4.-</ecNumber>
    </recommendedName>
</protein>
<comment type="caution">
    <text evidence="6">The sequence shown here is derived from an EMBL/GenBank/DDBJ whole genome shotgun (WGS) entry which is preliminary data.</text>
</comment>
<dbReference type="EMBL" id="NTKD01000038">
    <property type="protein sequence ID" value="PDH38244.1"/>
    <property type="molecule type" value="Genomic_DNA"/>
</dbReference>
<dbReference type="InterPro" id="IPR024654">
    <property type="entry name" value="Calcineurin-like_PHP_lpxH"/>
</dbReference>
<evidence type="ECO:0000256" key="1">
    <source>
        <dbReference type="ARBA" id="ARBA00008950"/>
    </source>
</evidence>
<dbReference type="InterPro" id="IPR020935">
    <property type="entry name" value="PdiEstase_YfcE_CS"/>
</dbReference>
<name>A0A2A5WPV8_9GAMM</name>
<dbReference type="Proteomes" id="UP000219327">
    <property type="component" value="Unassembled WGS sequence"/>
</dbReference>
<reference evidence="6 7" key="1">
    <citation type="submission" date="2017-08" db="EMBL/GenBank/DDBJ databases">
        <title>Fine stratification of microbial communities through a metagenomic profile of the photic zone.</title>
        <authorList>
            <person name="Haro-Moreno J.M."/>
            <person name="Lopez-Perez M."/>
            <person name="De La Torre J."/>
            <person name="Picazo A."/>
            <person name="Camacho A."/>
            <person name="Rodriguez-Valera F."/>
        </authorList>
    </citation>
    <scope>NUCLEOTIDE SEQUENCE [LARGE SCALE GENOMIC DNA]</scope>
    <source>
        <strain evidence="6">MED-G24</strain>
    </source>
</reference>
<keyword evidence="2 4" id="KW-0479">Metal-binding</keyword>
<evidence type="ECO:0000256" key="3">
    <source>
        <dbReference type="ARBA" id="ARBA00022801"/>
    </source>
</evidence>
<evidence type="ECO:0000313" key="6">
    <source>
        <dbReference type="EMBL" id="PDH38244.1"/>
    </source>
</evidence>
<accession>A0A2A5WPV8</accession>
<evidence type="ECO:0000313" key="7">
    <source>
        <dbReference type="Proteomes" id="UP000219327"/>
    </source>
</evidence>
<organism evidence="6 7">
    <name type="scientific">OM182 bacterium MED-G24</name>
    <dbReference type="NCBI Taxonomy" id="1986255"/>
    <lineage>
        <taxon>Bacteria</taxon>
        <taxon>Pseudomonadati</taxon>
        <taxon>Pseudomonadota</taxon>
        <taxon>Gammaproteobacteria</taxon>
        <taxon>OMG group</taxon>
        <taxon>OM182 clade</taxon>
    </lineage>
</organism>
<gene>
    <name evidence="6" type="ORF">CNE99_07090</name>
</gene>
<dbReference type="Pfam" id="PF12850">
    <property type="entry name" value="Metallophos_2"/>
    <property type="match status" value="1"/>
</dbReference>